<dbReference type="Gene3D" id="1.10.260.40">
    <property type="entry name" value="lambda repressor-like DNA-binding domains"/>
    <property type="match status" value="1"/>
</dbReference>
<dbReference type="OrthoDB" id="6401124at2"/>
<dbReference type="EMBL" id="CP026304">
    <property type="protein sequence ID" value="AVZ73658.1"/>
    <property type="molecule type" value="Genomic_DNA"/>
</dbReference>
<dbReference type="Proteomes" id="UP000244201">
    <property type="component" value="Chromosome"/>
</dbReference>
<accession>A0A2R4T3H4</accession>
<evidence type="ECO:0000313" key="2">
    <source>
        <dbReference type="EMBL" id="AVZ73658.1"/>
    </source>
</evidence>
<dbReference type="SUPFAM" id="SSF47413">
    <property type="entry name" value="lambda repressor-like DNA-binding domains"/>
    <property type="match status" value="1"/>
</dbReference>
<dbReference type="Pfam" id="PF01381">
    <property type="entry name" value="HTH_3"/>
    <property type="match status" value="1"/>
</dbReference>
<dbReference type="SMART" id="SM00530">
    <property type="entry name" value="HTH_XRE"/>
    <property type="match status" value="1"/>
</dbReference>
<feature type="domain" description="HTH cro/C1-type" evidence="1">
    <location>
        <begin position="37"/>
        <end position="92"/>
    </location>
</feature>
<keyword evidence="3" id="KW-1185">Reference proteome</keyword>
<gene>
    <name evidence="2" type="ORF">SLUN_17230</name>
</gene>
<dbReference type="GeneID" id="55657007"/>
<sequence length="99" mass="10925">MSGRKKWAELREEALAHPEAQEAYEATRIRFELGRAVRERREALGMTQAQLAEAAGLQQPAVARFEAGGTMPTLPLLERFASALGMRLSVGFEPLDRAS</sequence>
<dbReference type="InterPro" id="IPR010982">
    <property type="entry name" value="Lambda_DNA-bd_dom_sf"/>
</dbReference>
<name>A0A2R4T3H4_9ACTN</name>
<dbReference type="CDD" id="cd00093">
    <property type="entry name" value="HTH_XRE"/>
    <property type="match status" value="1"/>
</dbReference>
<dbReference type="InterPro" id="IPR001387">
    <property type="entry name" value="Cro/C1-type_HTH"/>
</dbReference>
<proteinExistence type="predicted"/>
<dbReference type="AlphaFoldDB" id="A0A2R4T3H4"/>
<dbReference type="KEGG" id="slk:SLUN_17230"/>
<dbReference type="RefSeq" id="WP_108149336.1">
    <property type="nucleotide sequence ID" value="NZ_CP026304.1"/>
</dbReference>
<evidence type="ECO:0000313" key="3">
    <source>
        <dbReference type="Proteomes" id="UP000244201"/>
    </source>
</evidence>
<reference evidence="2 3" key="1">
    <citation type="submission" date="2018-01" db="EMBL/GenBank/DDBJ databases">
        <title>Complete genome sequence of Streptomyces lunaelactis MM109T, a Ferroverdin A producer isolated from cave moonmilk deposits.</title>
        <authorList>
            <person name="Naome A."/>
            <person name="Martinet L."/>
            <person name="Maciejewska M."/>
            <person name="Anderssen S."/>
            <person name="Adam D."/>
            <person name="Tenconi E."/>
            <person name="Deflandre B."/>
            <person name="Arguelles-Arias A."/>
            <person name="Calusinska M."/>
            <person name="Copieters W."/>
            <person name="Karim L."/>
            <person name="Hanikenne M."/>
            <person name="Baurain D."/>
            <person name="van Wezel G."/>
            <person name="Smargiasso N."/>
            <person name="de Pauw E."/>
            <person name="Delfosse P."/>
            <person name="Rigali S."/>
        </authorList>
    </citation>
    <scope>NUCLEOTIDE SEQUENCE [LARGE SCALE GENOMIC DNA]</scope>
    <source>
        <strain evidence="2 3">MM109</strain>
    </source>
</reference>
<organism evidence="2 3">
    <name type="scientific">Streptomyces lunaelactis</name>
    <dbReference type="NCBI Taxonomy" id="1535768"/>
    <lineage>
        <taxon>Bacteria</taxon>
        <taxon>Bacillati</taxon>
        <taxon>Actinomycetota</taxon>
        <taxon>Actinomycetes</taxon>
        <taxon>Kitasatosporales</taxon>
        <taxon>Streptomycetaceae</taxon>
        <taxon>Streptomyces</taxon>
    </lineage>
</organism>
<dbReference type="GO" id="GO:0003677">
    <property type="term" value="F:DNA binding"/>
    <property type="evidence" value="ECO:0007669"/>
    <property type="project" value="InterPro"/>
</dbReference>
<protein>
    <submittedName>
        <fullName evidence="2">XRE family transcriptional regulator</fullName>
    </submittedName>
</protein>
<evidence type="ECO:0000259" key="1">
    <source>
        <dbReference type="PROSITE" id="PS50943"/>
    </source>
</evidence>
<dbReference type="PROSITE" id="PS50943">
    <property type="entry name" value="HTH_CROC1"/>
    <property type="match status" value="1"/>
</dbReference>